<evidence type="ECO:0000313" key="3">
    <source>
        <dbReference type="EMBL" id="KRM89863.1"/>
    </source>
</evidence>
<name>A0A0R2CEB2_9LACO</name>
<feature type="domain" description="UspA" evidence="2">
    <location>
        <begin position="8"/>
        <end position="149"/>
    </location>
</feature>
<gene>
    <name evidence="3" type="ORF">FC87_GL000278</name>
</gene>
<protein>
    <recommendedName>
        <fullName evidence="2">UspA domain-containing protein</fullName>
    </recommendedName>
</protein>
<dbReference type="Proteomes" id="UP000051586">
    <property type="component" value="Unassembled WGS sequence"/>
</dbReference>
<dbReference type="PRINTS" id="PR01438">
    <property type="entry name" value="UNVRSLSTRESS"/>
</dbReference>
<evidence type="ECO:0000313" key="4">
    <source>
        <dbReference type="Proteomes" id="UP000051586"/>
    </source>
</evidence>
<dbReference type="PATRIC" id="fig|1423745.4.peg.287"/>
<dbReference type="Gene3D" id="3.40.50.620">
    <property type="entry name" value="HUPs"/>
    <property type="match status" value="1"/>
</dbReference>
<dbReference type="InterPro" id="IPR014729">
    <property type="entry name" value="Rossmann-like_a/b/a_fold"/>
</dbReference>
<evidence type="ECO:0000259" key="2">
    <source>
        <dbReference type="Pfam" id="PF00582"/>
    </source>
</evidence>
<proteinExistence type="inferred from homology"/>
<dbReference type="InterPro" id="IPR006015">
    <property type="entry name" value="Universal_stress_UspA"/>
</dbReference>
<organism evidence="3 4">
    <name type="scientific">Fructilactobacillus florum DSM 22689 = JCM 16035</name>
    <dbReference type="NCBI Taxonomy" id="1423745"/>
    <lineage>
        <taxon>Bacteria</taxon>
        <taxon>Bacillati</taxon>
        <taxon>Bacillota</taxon>
        <taxon>Bacilli</taxon>
        <taxon>Lactobacillales</taxon>
        <taxon>Lactobacillaceae</taxon>
        <taxon>Fructilactobacillus</taxon>
    </lineage>
</organism>
<reference evidence="3 4" key="1">
    <citation type="journal article" date="2015" name="Genome Announc.">
        <title>Expanding the biotechnology potential of lactobacilli through comparative genomics of 213 strains and associated genera.</title>
        <authorList>
            <person name="Sun Z."/>
            <person name="Harris H.M."/>
            <person name="McCann A."/>
            <person name="Guo C."/>
            <person name="Argimon S."/>
            <person name="Zhang W."/>
            <person name="Yang X."/>
            <person name="Jeffery I.B."/>
            <person name="Cooney J.C."/>
            <person name="Kagawa T.F."/>
            <person name="Liu W."/>
            <person name="Song Y."/>
            <person name="Salvetti E."/>
            <person name="Wrobel A."/>
            <person name="Rasinkangas P."/>
            <person name="Parkhill J."/>
            <person name="Rea M.C."/>
            <person name="O'Sullivan O."/>
            <person name="Ritari J."/>
            <person name="Douillard F.P."/>
            <person name="Paul Ross R."/>
            <person name="Yang R."/>
            <person name="Briner A.E."/>
            <person name="Felis G.E."/>
            <person name="de Vos W.M."/>
            <person name="Barrangou R."/>
            <person name="Klaenhammer T.R."/>
            <person name="Caufield P.W."/>
            <person name="Cui Y."/>
            <person name="Zhang H."/>
            <person name="O'Toole P.W."/>
        </authorList>
    </citation>
    <scope>NUCLEOTIDE SEQUENCE [LARGE SCALE GENOMIC DNA]</scope>
    <source>
        <strain evidence="3 4">DSM 22689</strain>
    </source>
</reference>
<dbReference type="Pfam" id="PF00582">
    <property type="entry name" value="Usp"/>
    <property type="match status" value="1"/>
</dbReference>
<dbReference type="AlphaFoldDB" id="A0A0R2CEB2"/>
<dbReference type="PANTHER" id="PTHR46268">
    <property type="entry name" value="STRESS RESPONSE PROTEIN NHAX"/>
    <property type="match status" value="1"/>
</dbReference>
<dbReference type="SUPFAM" id="SSF52402">
    <property type="entry name" value="Adenine nucleotide alpha hydrolases-like"/>
    <property type="match status" value="1"/>
</dbReference>
<dbReference type="PANTHER" id="PTHR46268:SF6">
    <property type="entry name" value="UNIVERSAL STRESS PROTEIN UP12"/>
    <property type="match status" value="1"/>
</dbReference>
<dbReference type="InterPro" id="IPR006016">
    <property type="entry name" value="UspA"/>
</dbReference>
<comment type="similarity">
    <text evidence="1">Belongs to the universal stress protein A family.</text>
</comment>
<accession>A0A0R2CEB2</accession>
<sequence length="149" mass="16565">MSKMTENYKRILAPVDGGEDTMPVLKRAVAIAKQNNSHLDILNVIQVTQFNRNYGNAVSADTVYQLTDQTKEMLETLKQNAIKDGLTDVSIHIRFGNPKKIIAQEFPDDHQDDLTVMGATGLTAVERLVVGSVTNYVTRTTKTDVMIIK</sequence>
<comment type="caution">
    <text evidence="3">The sequence shown here is derived from an EMBL/GenBank/DDBJ whole genome shotgun (WGS) entry which is preliminary data.</text>
</comment>
<evidence type="ECO:0000256" key="1">
    <source>
        <dbReference type="ARBA" id="ARBA00008791"/>
    </source>
</evidence>
<dbReference type="CDD" id="cd00293">
    <property type="entry name" value="USP-like"/>
    <property type="match status" value="1"/>
</dbReference>
<dbReference type="EMBL" id="AYZI01000011">
    <property type="protein sequence ID" value="KRM89863.1"/>
    <property type="molecule type" value="Genomic_DNA"/>
</dbReference>
<dbReference type="STRING" id="1423745.GCA_001311215_01502"/>